<evidence type="ECO:0000313" key="1">
    <source>
        <dbReference type="EMBL" id="MCI2285232.1"/>
    </source>
</evidence>
<reference evidence="1" key="1">
    <citation type="submission" date="2022-01" db="EMBL/GenBank/DDBJ databases">
        <title>Colwellia maritima, isolated from seawater.</title>
        <authorList>
            <person name="Kristyanto S."/>
            <person name="Jung J."/>
            <person name="Jeon C.O."/>
        </authorList>
    </citation>
    <scope>NUCLEOTIDE SEQUENCE</scope>
    <source>
        <strain evidence="1">MSW7</strain>
    </source>
</reference>
<keyword evidence="2" id="KW-1185">Reference proteome</keyword>
<gene>
    <name evidence="1" type="ORF">L3081_19950</name>
</gene>
<protein>
    <recommendedName>
        <fullName evidence="3">SbsA Ig-like domain-containing protein</fullName>
    </recommendedName>
</protein>
<proteinExistence type="predicted"/>
<evidence type="ECO:0008006" key="3">
    <source>
        <dbReference type="Google" id="ProtNLM"/>
    </source>
</evidence>
<sequence>MGEPNINHNQAIFNGELLVLRSTNEDTFQIFDIDSHEQTLQLNHLTDVRTQDTNELHFTNFTSDLLEWIEADSTPNSVGKYVNIKLPFNNVSALTPNEITSKSDTLVLSISGDSRNWELAVVNVTPASTGVALPGFNRPLGKKVTFDVVGAKYQLGDIYKVNFATNPQQSIQGAQVNIDLPWFISTSDLFGLAPTRLVNITPKNSITGRSVNYQVTGQQLENISTLKLGELILTAGDFIVNDLGTELSFVAASDVSGFKTLQALHSGNIVASTLPAAVLLSQSIQVTEIVTDNPFGSDSLSDSGGNKITITGLGLNGDLSVHLLPLNAGVSPSQSNKLIHHFSNGSLIIENSPTTNSAQQYQIVIVREATDEVYVDEVFILNAIDDTQPQLIKAEEDESLVLSFNEDVIATGFSVIKQFKDYSGNSDLDISSHFELINLSSSSVALRLLSGKTLDNNANYLLHIEGLEDLSGNVLAKGQVNDMNRPLDGVYNSSFLAEDTLPPRNLKVVRASDGVTVNEAMLLTRGRGYDFEVTAEDNYTNLSKLKFTYRLSTAFEAPQTGSIDILEQSFSEDILGNYNYLEVQLDVTDGTGFSAQTDFRASLRDPIVELESFTTNPLEAEESVRATLIFDLSGDTDMVSVTRMGVDQIQNGQSMDVFNNYNAVNGVVTGSFLNPKIRDLLPEGATIAPVEMTSKLLVQYGFGFSKVFEQSYTLYLDRTPPTLSIVSPENGDFIAMDERTDVLIKSFDKYGIETVEVSKNGGPFVLLEDPSRYSFTANVDDLSTDITIAARASDPNGNVSLIDTVTLYPYDAEAGAPKVEIISPDNGKTFHENESVIFEVLLRNVTEAEFYLDIGGVEANPSTAIKISRAVDGPERQFITASIPEVSEDIVVLARIQRGSLKSFKFLNILNDKGIEEEAILNVKPNQSNTQWYAVTC</sequence>
<dbReference type="InterPro" id="IPR013783">
    <property type="entry name" value="Ig-like_fold"/>
</dbReference>
<organism evidence="1 2">
    <name type="scientific">Colwellia maritima</name>
    <dbReference type="NCBI Taxonomy" id="2912588"/>
    <lineage>
        <taxon>Bacteria</taxon>
        <taxon>Pseudomonadati</taxon>
        <taxon>Pseudomonadota</taxon>
        <taxon>Gammaproteobacteria</taxon>
        <taxon>Alteromonadales</taxon>
        <taxon>Colwelliaceae</taxon>
        <taxon>Colwellia</taxon>
    </lineage>
</organism>
<accession>A0ABS9X4R6</accession>
<dbReference type="EMBL" id="JAKKSL010000004">
    <property type="protein sequence ID" value="MCI2285232.1"/>
    <property type="molecule type" value="Genomic_DNA"/>
</dbReference>
<name>A0ABS9X4R6_9GAMM</name>
<evidence type="ECO:0000313" key="2">
    <source>
        <dbReference type="Proteomes" id="UP001139646"/>
    </source>
</evidence>
<dbReference type="Gene3D" id="2.60.40.10">
    <property type="entry name" value="Immunoglobulins"/>
    <property type="match status" value="1"/>
</dbReference>
<dbReference type="RefSeq" id="WP_242288007.1">
    <property type="nucleotide sequence ID" value="NZ_JAKKSL010000004.1"/>
</dbReference>
<comment type="caution">
    <text evidence="1">The sequence shown here is derived from an EMBL/GenBank/DDBJ whole genome shotgun (WGS) entry which is preliminary data.</text>
</comment>
<dbReference type="Proteomes" id="UP001139646">
    <property type="component" value="Unassembled WGS sequence"/>
</dbReference>